<proteinExistence type="predicted"/>
<protein>
    <submittedName>
        <fullName evidence="2">Uncharacterized protein</fullName>
    </submittedName>
</protein>
<dbReference type="RefSeq" id="WP_077807028.1">
    <property type="nucleotide sequence ID" value="NZ_BJXS01000007.1"/>
</dbReference>
<evidence type="ECO:0000313" key="2">
    <source>
        <dbReference type="EMBL" id="AQS88012.1"/>
    </source>
</evidence>
<accession>A0A1U9KQL0</accession>
<evidence type="ECO:0000256" key="1">
    <source>
        <dbReference type="SAM" id="MobiDB-lite"/>
    </source>
</evidence>
<dbReference type="Proteomes" id="UP000188604">
    <property type="component" value="Chromosome"/>
</dbReference>
<organism evidence="2 3">
    <name type="scientific">Neoasaia chiangmaiensis</name>
    <dbReference type="NCBI Taxonomy" id="320497"/>
    <lineage>
        <taxon>Bacteria</taxon>
        <taxon>Pseudomonadati</taxon>
        <taxon>Pseudomonadota</taxon>
        <taxon>Alphaproteobacteria</taxon>
        <taxon>Acetobacterales</taxon>
        <taxon>Acetobacteraceae</taxon>
        <taxon>Neoasaia</taxon>
    </lineage>
</organism>
<dbReference type="PROSITE" id="PS51257">
    <property type="entry name" value="PROKAR_LIPOPROTEIN"/>
    <property type="match status" value="1"/>
</dbReference>
<feature type="region of interest" description="Disordered" evidence="1">
    <location>
        <begin position="32"/>
        <end position="76"/>
    </location>
</feature>
<sequence>MTRMTVFANREHATRLFVAGVTLGVLVMSGGCHSGAPSREQPSVGPGGINGGTGPGSTAEPGYATPPIHTPQHGEN</sequence>
<reference evidence="2 3" key="1">
    <citation type="submission" date="2016-03" db="EMBL/GenBank/DDBJ databases">
        <title>Acetic acid bacteria sequencing.</title>
        <authorList>
            <person name="Brandt J."/>
            <person name="Jakob F."/>
            <person name="Vogel R.F."/>
        </authorList>
    </citation>
    <scope>NUCLEOTIDE SEQUENCE [LARGE SCALE GENOMIC DNA]</scope>
    <source>
        <strain evidence="2 3">NBRC 101099</strain>
    </source>
</reference>
<dbReference type="EMBL" id="CP014691">
    <property type="protein sequence ID" value="AQS88012.1"/>
    <property type="molecule type" value="Genomic_DNA"/>
</dbReference>
<dbReference type="KEGG" id="nch:A0U93_08725"/>
<feature type="compositionally biased region" description="Gly residues" evidence="1">
    <location>
        <begin position="45"/>
        <end position="55"/>
    </location>
</feature>
<name>A0A1U9KQL0_9PROT</name>
<gene>
    <name evidence="2" type="ORF">A0U93_08725</name>
</gene>
<dbReference type="AlphaFoldDB" id="A0A1U9KQL0"/>
<evidence type="ECO:0000313" key="3">
    <source>
        <dbReference type="Proteomes" id="UP000188604"/>
    </source>
</evidence>
<keyword evidence="3" id="KW-1185">Reference proteome</keyword>